<dbReference type="SUPFAM" id="SSF48403">
    <property type="entry name" value="Ankyrin repeat"/>
    <property type="match status" value="1"/>
</dbReference>
<evidence type="ECO:0000313" key="8">
    <source>
        <dbReference type="Proteomes" id="UP000030693"/>
    </source>
</evidence>
<feature type="compositionally biased region" description="Basic and acidic residues" evidence="4">
    <location>
        <begin position="717"/>
        <end position="728"/>
    </location>
</feature>
<feature type="compositionally biased region" description="Low complexity" evidence="4">
    <location>
        <begin position="575"/>
        <end position="592"/>
    </location>
</feature>
<dbReference type="RefSeq" id="XP_009495829.1">
    <property type="nucleotide sequence ID" value="XM_009497554.1"/>
</dbReference>
<dbReference type="InterPro" id="IPR002110">
    <property type="entry name" value="Ankyrin_rpt"/>
</dbReference>
<evidence type="ECO:0000259" key="6">
    <source>
        <dbReference type="SMART" id="SM00429"/>
    </source>
</evidence>
<dbReference type="Pfam" id="PF01833">
    <property type="entry name" value="TIG"/>
    <property type="match status" value="1"/>
</dbReference>
<feature type="compositionally biased region" description="Polar residues" evidence="4">
    <location>
        <begin position="882"/>
        <end position="896"/>
    </location>
</feature>
<feature type="transmembrane region" description="Helical" evidence="5">
    <location>
        <begin position="2083"/>
        <end position="2105"/>
    </location>
</feature>
<feature type="region of interest" description="Disordered" evidence="4">
    <location>
        <begin position="1611"/>
        <end position="1648"/>
    </location>
</feature>
<feature type="region of interest" description="Disordered" evidence="4">
    <location>
        <begin position="1203"/>
        <end position="1238"/>
    </location>
</feature>
<accession>A0A058Z4P7</accession>
<dbReference type="EMBL" id="KB932206">
    <property type="protein sequence ID" value="KCV69264.1"/>
    <property type="molecule type" value="Genomic_DNA"/>
</dbReference>
<dbReference type="Pfam" id="PF25603">
    <property type="entry name" value="SPT23_MGA2_DBD"/>
    <property type="match status" value="1"/>
</dbReference>
<sequence length="2177" mass="228110">MPQTLSPTAMLPGPFVYHHSPGMGGGIYSHMDARAEAGDYATGLPPTHHLGSGGDSLRAGIRPSGGPMHPTPFGARPESSLRVVKPRHRLELTSPTRVTGLSLAALQASAPTTLRPDATPLPKTEPVFPQPQADPLAGLDTAGARGNPPVSAVSLDPAKPSTIPLSFRHLWRTVNRAFPPSLVVSRTAAGGGRRDASPDDEDDDVPLSKQEATCGRLAILSSGHLDPMKRALGDILQHYRVDSASRHPLNQSFSCIASNLPLGTARSRVETQSHIKMVMIDQLDTCPWTHIAIPQELIQLDRNVRPVKKSPNLDPSKVLSVEILVACASDFSKGPVSMCNDCVSREHRRMVKRLDSRIKRLQQQAGGSFDKLVALPGFAHLRGQQLEPLLRDMSGPVTADALRALPGASASTSETPVARPASVEVFINSLESYRQALVNLDEATHQGPQSDDHLRIIVFNSSQHIPLTDGMAKFRVRITCYSRHHQELTGYCLVFIFRDHQGRFVTATVAPPIMVTDDHKSAKVNRRAGGAGAGSGRDRAGSSAPPSPDRLLPAAGTLSVAPSAGRHELEATGGSPSSPSSPIVSDPSLPDDVTPAGSGASSPQLSDHFPMAGSSRLASASHSLEPLPQVTGSHHHPHHHPHPHPHHHHHHQQQQPQAHVLTHLQAQHGVALGPAAAEQGGSLAGGFHHSHHGPSHHHHAGDLDAGSPPMRGAFLSEHGDSHLMDPHLGHMPPGPPESHHLHHHLHQHPHHSGHAHHRVSGSQPGLDVGGHDGADFAPVSGSGLLRRPTTHSPHSPDTTTRGIYGLMSADQASAPRRFAGDAPHHVVHPGGPADHHAQHSHHHHHHHHRHSQPQPQPQPQPQSQPQHQQRQQRSLPPQQSQGHFASQGQSHFQSHPQGDMLVPASATGGFPATSHDGGAPLHGAPGGFEQRHPLDSGVSGAAYPSMHHGGVPPGTSRSEIAPVGGPGFPTSLSADRRGPGFLSGPDSTHYLTPNATPGPSEPAFGAYPPAGGHGAAPSGPGPDVFTDMHHHSPSSSSPGDANRLRQPDSFRPPHLYPQQHHFSPHPPTGQPQSQPQSQPRSQPQPQPQQQQQQRQQQQQQQQQPPPPPSSAHHHPLQQSAYGGPAGTMGSYLQAGRSDALMSVAPAHDHPEEHHPAELGPTATTDPSHPANCYFTYPGQGTSASCLPGAPGAQAAGHYSDFLPGPPGSAGAPPGTFPAFSPSMPGTIPSPNTPALSSSVLGEEAPADVVMVEPARAPIGSIITGPMTGSPLSEVASSSPHSGQSFYSDAVPFIGSASGLLITSTVAPVSPPNGKDLPWPEVSRVIPREGSIRGGVEVTVLGRNFIDGVTINFGCSQAMVLQVWSDTTLICLLPPAAEPGDVPVDVTLTQAALEGLQRTALSAPGAETSPSPSIPASTAPGDPPADSPPGPGPSNVPDANAREIVLFSYRDDMDKALMELALRVIGVKVNEKPENSSQVSAMMSTLSNFLKSGFPFLNTGGGAGPSDASEPIEEIPDEQVAEQAHKHVAESTDASADSDAASDAGIGDGSSATSTPPPRAGRPLRRSNSFSSIHSGSCASGTTDSGPGALERSRSFDTSLLDLDLVDLHGGVLSDDSSAPQTPRTEGQSNPSEASPPSRLPPGMEIGGGQDEETILRALSAAYGFRTFGLPFEHRSTSGHTLLHMAAISNYFRLCWFILERAFSSEVLHAVDFYGRTPLHLAIIHDHPVVATLLLFAGADAFATDAYGRTCLQYAAVGSRCRSILARMLARSDSPLHAARLGTSPRSATFARLRSEIHALPELFGSVPALPAEARVGGPVTATTVAAHGLAADANVRRPIGAASGAGPTSPEAFLQEMKSFIDTVADRVSSVFQPIGASSLSLWDDYSSLVSVHAVDLWQLALGKLSSIPSSVVTSWSENLAYYLRQQQQQQQAQATGGVSAESDTSPANPAAGTPASAEGAAAGAPATSTPPGSTKRPISPARLMNFLYALALSPSSNPAAALQAARQAAAIDSAATPVASATATTTATTTATAAGAAGAAAAAAAPATKSLHTPQQQQQFVRQTVTIEMRPGRKRDRMLFNFWVPMLISFFGIMFLLKLVPFLYHSYHSAMVGRTAAVSVADKLAAVPASTAAAVEQAATSVVEKTSEHAGITSFVSDTVSRLMDLFHSQAPIIAT</sequence>
<feature type="compositionally biased region" description="Low complexity" evidence="4">
    <location>
        <begin position="1950"/>
        <end position="1975"/>
    </location>
</feature>
<keyword evidence="2 3" id="KW-0040">ANK repeat</keyword>
<feature type="repeat" description="ANK" evidence="3">
    <location>
        <begin position="1713"/>
        <end position="1745"/>
    </location>
</feature>
<evidence type="ECO:0000256" key="5">
    <source>
        <dbReference type="SAM" id="Phobius"/>
    </source>
</evidence>
<evidence type="ECO:0000256" key="4">
    <source>
        <dbReference type="SAM" id="MobiDB-lite"/>
    </source>
</evidence>
<feature type="region of interest" description="Disordered" evidence="4">
    <location>
        <begin position="1518"/>
        <end position="1590"/>
    </location>
</feature>
<dbReference type="SMART" id="SM00429">
    <property type="entry name" value="IPT"/>
    <property type="match status" value="1"/>
</dbReference>
<feature type="region of interest" description="Disordered" evidence="4">
    <location>
        <begin position="820"/>
        <end position="1131"/>
    </location>
</feature>
<dbReference type="GO" id="GO:0051059">
    <property type="term" value="F:NF-kappaB binding"/>
    <property type="evidence" value="ECO:0007669"/>
    <property type="project" value="TreeGrafter"/>
</dbReference>
<feature type="region of interest" description="Disordered" evidence="4">
    <location>
        <begin position="1400"/>
        <end position="1437"/>
    </location>
</feature>
<dbReference type="InterPro" id="IPR057962">
    <property type="entry name" value="SPT23_MGA2_DBD"/>
</dbReference>
<dbReference type="InterPro" id="IPR051070">
    <property type="entry name" value="NF-kappa-B_inhibitor"/>
</dbReference>
<evidence type="ECO:0000256" key="3">
    <source>
        <dbReference type="PROSITE-ProRule" id="PRU00023"/>
    </source>
</evidence>
<feature type="region of interest" description="Disordered" evidence="4">
    <location>
        <begin position="185"/>
        <end position="207"/>
    </location>
</feature>
<dbReference type="GeneID" id="20528416"/>
<feature type="compositionally biased region" description="Low complexity" evidence="4">
    <location>
        <begin position="863"/>
        <end position="881"/>
    </location>
</feature>
<dbReference type="SMART" id="SM00248">
    <property type="entry name" value="ANK"/>
    <property type="match status" value="3"/>
</dbReference>
<dbReference type="InterPro" id="IPR002909">
    <property type="entry name" value="IPT_dom"/>
</dbReference>
<feature type="compositionally biased region" description="Low complexity" evidence="4">
    <location>
        <begin position="1208"/>
        <end position="1222"/>
    </location>
</feature>
<feature type="region of interest" description="Disordered" evidence="4">
    <location>
        <begin position="520"/>
        <end position="658"/>
    </location>
</feature>
<dbReference type="PANTHER" id="PTHR46680:SF3">
    <property type="entry name" value="NF-KAPPA-B INHIBITOR CACTUS"/>
    <property type="match status" value="1"/>
</dbReference>
<feature type="compositionally biased region" description="Pro residues" evidence="4">
    <location>
        <begin position="1420"/>
        <end position="1433"/>
    </location>
</feature>
<feature type="compositionally biased region" description="Low complexity" evidence="4">
    <location>
        <begin position="1002"/>
        <end position="1022"/>
    </location>
</feature>
<dbReference type="CDD" id="cd00102">
    <property type="entry name" value="IPT"/>
    <property type="match status" value="1"/>
</dbReference>
<feature type="compositionally biased region" description="Low complexity" evidence="4">
    <location>
        <begin position="790"/>
        <end position="800"/>
    </location>
</feature>
<keyword evidence="5" id="KW-1133">Transmembrane helix</keyword>
<protein>
    <recommendedName>
        <fullName evidence="6">IPT/TIG domain-containing protein</fullName>
    </recommendedName>
</protein>
<dbReference type="PROSITE" id="PS50088">
    <property type="entry name" value="ANK_REPEAT"/>
    <property type="match status" value="1"/>
</dbReference>
<dbReference type="OrthoDB" id="71307at2759"/>
<reference evidence="7" key="1">
    <citation type="submission" date="2013-04" db="EMBL/GenBank/DDBJ databases">
        <title>The Genome Sequence of Fonticula alba ATCC 38817.</title>
        <authorList>
            <consortium name="The Broad Institute Genomics Platform"/>
            <person name="Russ C."/>
            <person name="Cuomo C."/>
            <person name="Burger G."/>
            <person name="Gray M.W."/>
            <person name="Holland P.W.H."/>
            <person name="King N."/>
            <person name="Lang F.B.F."/>
            <person name="Roger A.J."/>
            <person name="Ruiz-Trillo I."/>
            <person name="Brown M."/>
            <person name="Walker B."/>
            <person name="Young S."/>
            <person name="Zeng Q."/>
            <person name="Gargeya S."/>
            <person name="Fitzgerald M."/>
            <person name="Haas B."/>
            <person name="Abouelleil A."/>
            <person name="Allen A.W."/>
            <person name="Alvarado L."/>
            <person name="Arachchi H.M."/>
            <person name="Berlin A.M."/>
            <person name="Chapman S.B."/>
            <person name="Gainer-Dewar J."/>
            <person name="Goldberg J."/>
            <person name="Griggs A."/>
            <person name="Gujja S."/>
            <person name="Hansen M."/>
            <person name="Howarth C."/>
            <person name="Imamovic A."/>
            <person name="Ireland A."/>
            <person name="Larimer J."/>
            <person name="McCowan C."/>
            <person name="Murphy C."/>
            <person name="Pearson M."/>
            <person name="Poon T.W."/>
            <person name="Priest M."/>
            <person name="Roberts A."/>
            <person name="Saif S."/>
            <person name="Shea T."/>
            <person name="Sisk P."/>
            <person name="Sykes S."/>
            <person name="Wortman J."/>
            <person name="Nusbaum C."/>
            <person name="Birren B."/>
        </authorList>
    </citation>
    <scope>NUCLEOTIDE SEQUENCE [LARGE SCALE GENOMIC DNA]</scope>
    <source>
        <strain evidence="7">ATCC 38817</strain>
    </source>
</reference>
<dbReference type="STRING" id="691883.A0A058Z4P7"/>
<feature type="region of interest" description="Disordered" evidence="4">
    <location>
        <begin position="677"/>
        <end position="802"/>
    </location>
</feature>
<feature type="compositionally biased region" description="Basic residues" evidence="4">
    <location>
        <begin position="740"/>
        <end position="759"/>
    </location>
</feature>
<evidence type="ECO:0000313" key="7">
    <source>
        <dbReference type="EMBL" id="KCV69264.1"/>
    </source>
</evidence>
<evidence type="ECO:0000256" key="2">
    <source>
        <dbReference type="ARBA" id="ARBA00023043"/>
    </source>
</evidence>
<dbReference type="Gene3D" id="1.25.40.20">
    <property type="entry name" value="Ankyrin repeat-containing domain"/>
    <property type="match status" value="1"/>
</dbReference>
<dbReference type="InterPro" id="IPR013783">
    <property type="entry name" value="Ig-like_fold"/>
</dbReference>
<feature type="compositionally biased region" description="Basic residues" evidence="4">
    <location>
        <begin position="633"/>
        <end position="652"/>
    </location>
</feature>
<feature type="compositionally biased region" description="Polar residues" evidence="4">
    <location>
        <begin position="1616"/>
        <end position="1634"/>
    </location>
</feature>
<keyword evidence="8" id="KW-1185">Reference proteome</keyword>
<feature type="compositionally biased region" description="Polar residues" evidence="4">
    <location>
        <begin position="985"/>
        <end position="997"/>
    </location>
</feature>
<feature type="compositionally biased region" description="Low complexity" evidence="4">
    <location>
        <begin position="1070"/>
        <end position="1102"/>
    </location>
</feature>
<feature type="compositionally biased region" description="Polar residues" evidence="4">
    <location>
        <begin position="1565"/>
        <end position="1584"/>
    </location>
</feature>
<keyword evidence="5" id="KW-0472">Membrane</keyword>
<gene>
    <name evidence="7" type="ORF">H696_03691</name>
</gene>
<keyword evidence="1" id="KW-0677">Repeat</keyword>
<evidence type="ECO:0000256" key="1">
    <source>
        <dbReference type="ARBA" id="ARBA00022737"/>
    </source>
</evidence>
<feature type="compositionally biased region" description="Basic residues" evidence="4">
    <location>
        <begin position="688"/>
        <end position="699"/>
    </location>
</feature>
<feature type="domain" description="IPT/TIG" evidence="6">
    <location>
        <begin position="1318"/>
        <end position="1403"/>
    </location>
</feature>
<feature type="compositionally biased region" description="Polar residues" evidence="4">
    <location>
        <begin position="1228"/>
        <end position="1238"/>
    </location>
</feature>
<dbReference type="eggNOG" id="KOG3836">
    <property type="taxonomic scope" value="Eukaryota"/>
</dbReference>
<dbReference type="PROSITE" id="PS50297">
    <property type="entry name" value="ANK_REP_REGION"/>
    <property type="match status" value="1"/>
</dbReference>
<dbReference type="Gene3D" id="2.60.40.10">
    <property type="entry name" value="Immunoglobulins"/>
    <property type="match status" value="1"/>
</dbReference>
<feature type="compositionally biased region" description="Low complexity" evidence="4">
    <location>
        <begin position="1530"/>
        <end position="1553"/>
    </location>
</feature>
<feature type="compositionally biased region" description="Low complexity" evidence="4">
    <location>
        <begin position="1407"/>
        <end position="1419"/>
    </location>
</feature>
<dbReference type="Proteomes" id="UP000030693">
    <property type="component" value="Unassembled WGS sequence"/>
</dbReference>
<dbReference type="GO" id="GO:0071356">
    <property type="term" value="P:cellular response to tumor necrosis factor"/>
    <property type="evidence" value="ECO:0007669"/>
    <property type="project" value="TreeGrafter"/>
</dbReference>
<dbReference type="InterPro" id="IPR014756">
    <property type="entry name" value="Ig_E-set"/>
</dbReference>
<dbReference type="InterPro" id="IPR036770">
    <property type="entry name" value="Ankyrin_rpt-contain_sf"/>
</dbReference>
<dbReference type="SUPFAM" id="SSF81296">
    <property type="entry name" value="E set domains"/>
    <property type="match status" value="1"/>
</dbReference>
<dbReference type="Pfam" id="PF12796">
    <property type="entry name" value="Ank_2"/>
    <property type="match status" value="1"/>
</dbReference>
<feature type="compositionally biased region" description="Basic residues" evidence="4">
    <location>
        <begin position="838"/>
        <end position="851"/>
    </location>
</feature>
<name>A0A058Z4P7_FONAL</name>
<feature type="region of interest" description="Disordered" evidence="4">
    <location>
        <begin position="1933"/>
        <end position="1978"/>
    </location>
</feature>
<keyword evidence="5" id="KW-0812">Transmembrane</keyword>
<dbReference type="GO" id="GO:0005829">
    <property type="term" value="C:cytosol"/>
    <property type="evidence" value="ECO:0007669"/>
    <property type="project" value="TreeGrafter"/>
</dbReference>
<organism evidence="7">
    <name type="scientific">Fonticula alba</name>
    <name type="common">Slime mold</name>
    <dbReference type="NCBI Taxonomy" id="691883"/>
    <lineage>
        <taxon>Eukaryota</taxon>
        <taxon>Rotosphaerida</taxon>
        <taxon>Fonticulaceae</taxon>
        <taxon>Fonticula</taxon>
    </lineage>
</organism>
<dbReference type="PANTHER" id="PTHR46680">
    <property type="entry name" value="NF-KAPPA-B INHIBITOR ALPHA"/>
    <property type="match status" value="1"/>
</dbReference>
<proteinExistence type="predicted"/>